<accession>A0A4R6HWM1</accession>
<dbReference type="InterPro" id="IPR004843">
    <property type="entry name" value="Calcineurin-like_PHP"/>
</dbReference>
<feature type="domain" description="Serine/threonine specific protein phosphatases" evidence="1">
    <location>
        <begin position="70"/>
        <end position="75"/>
    </location>
</feature>
<dbReference type="PANTHER" id="PTHR42850:SF11">
    <property type="entry name" value="BIS(5'-NUCLEOSYL)-TETRAPHOSPHATASE [SYMMETRICAL]"/>
    <property type="match status" value="1"/>
</dbReference>
<dbReference type="GO" id="GO:0005737">
    <property type="term" value="C:cytoplasm"/>
    <property type="evidence" value="ECO:0007669"/>
    <property type="project" value="TreeGrafter"/>
</dbReference>
<dbReference type="AlphaFoldDB" id="A0A4R6HWM1"/>
<dbReference type="Gene3D" id="3.60.21.10">
    <property type="match status" value="1"/>
</dbReference>
<dbReference type="InterPro" id="IPR029052">
    <property type="entry name" value="Metallo-depent_PP-like"/>
</dbReference>
<proteinExistence type="predicted"/>
<dbReference type="GO" id="GO:0110154">
    <property type="term" value="P:RNA decapping"/>
    <property type="evidence" value="ECO:0007669"/>
    <property type="project" value="TreeGrafter"/>
</dbReference>
<dbReference type="PROSITE" id="PS00125">
    <property type="entry name" value="SER_THR_PHOSPHATASE"/>
    <property type="match status" value="1"/>
</dbReference>
<reference evidence="2 3" key="1">
    <citation type="submission" date="2019-03" db="EMBL/GenBank/DDBJ databases">
        <title>Freshwater and sediment microbial communities from various areas in North America, analyzing microbe dynamics in response to fracking.</title>
        <authorList>
            <person name="Lamendella R."/>
        </authorList>
    </citation>
    <scope>NUCLEOTIDE SEQUENCE [LARGE SCALE GENOMIC DNA]</scope>
    <source>
        <strain evidence="2 3">1_TX</strain>
    </source>
</reference>
<evidence type="ECO:0000259" key="1">
    <source>
        <dbReference type="PROSITE" id="PS00125"/>
    </source>
</evidence>
<organism evidence="2 3">
    <name type="scientific">Halomonas ventosae</name>
    <dbReference type="NCBI Taxonomy" id="229007"/>
    <lineage>
        <taxon>Bacteria</taxon>
        <taxon>Pseudomonadati</taxon>
        <taxon>Pseudomonadota</taxon>
        <taxon>Gammaproteobacteria</taxon>
        <taxon>Oceanospirillales</taxon>
        <taxon>Halomonadaceae</taxon>
        <taxon>Halomonas</taxon>
    </lineage>
</organism>
<comment type="caution">
    <text evidence="2">The sequence shown here is derived from an EMBL/GenBank/DDBJ whole genome shotgun (WGS) entry which is preliminary data.</text>
</comment>
<gene>
    <name evidence="2" type="ORF">DFO68_1034</name>
</gene>
<evidence type="ECO:0000313" key="2">
    <source>
        <dbReference type="EMBL" id="TDO13783.1"/>
    </source>
</evidence>
<keyword evidence="3" id="KW-1185">Reference proteome</keyword>
<dbReference type="GO" id="GO:0008803">
    <property type="term" value="F:bis(5'-nucleosyl)-tetraphosphatase (symmetrical) activity"/>
    <property type="evidence" value="ECO:0007669"/>
    <property type="project" value="TreeGrafter"/>
</dbReference>
<dbReference type="RefSeq" id="WP_133481976.1">
    <property type="nucleotide sequence ID" value="NZ_SNWH01000003.1"/>
</dbReference>
<dbReference type="SUPFAM" id="SSF56300">
    <property type="entry name" value="Metallo-dependent phosphatases"/>
    <property type="match status" value="1"/>
</dbReference>
<dbReference type="Proteomes" id="UP000295150">
    <property type="component" value="Unassembled WGS sequence"/>
</dbReference>
<evidence type="ECO:0000313" key="3">
    <source>
        <dbReference type="Proteomes" id="UP000295150"/>
    </source>
</evidence>
<dbReference type="InterPro" id="IPR050126">
    <property type="entry name" value="Ap4A_hydrolase"/>
</dbReference>
<dbReference type="PANTHER" id="PTHR42850">
    <property type="entry name" value="METALLOPHOSPHOESTERASE"/>
    <property type="match status" value="1"/>
</dbReference>
<dbReference type="Pfam" id="PF00149">
    <property type="entry name" value="Metallophos"/>
    <property type="match status" value="1"/>
</dbReference>
<name>A0A4R6HWM1_9GAMM</name>
<protein>
    <submittedName>
        <fullName evidence="2">Serine/threonine protein phosphatase 1</fullName>
    </submittedName>
</protein>
<sequence>MLTTHAANSRGRDFVVGDLHGQYRLLQDALQGVAFNAAEDRLFCVGDLIDRGSDSLDCLKLVFMPWFHAVRGNHEELARHALFEGEDSSAWALWMINGGGWVTASGVDESRRVLEAALPQLPLARELAVAGKRLGMVHAEPPAVWSRLEAADREALVWGRSRIQRGDATPVVGIDAVVVGHTIVERPTTLGNVHYIDTGAFSTGRLTLIEACELLQEQGE</sequence>
<dbReference type="OrthoDB" id="5296354at2"/>
<dbReference type="EMBL" id="SNWH01000003">
    <property type="protein sequence ID" value="TDO13783.1"/>
    <property type="molecule type" value="Genomic_DNA"/>
</dbReference>
<dbReference type="GO" id="GO:0016791">
    <property type="term" value="F:phosphatase activity"/>
    <property type="evidence" value="ECO:0007669"/>
    <property type="project" value="TreeGrafter"/>
</dbReference>
<dbReference type="InterPro" id="IPR006186">
    <property type="entry name" value="Ser/Thr-sp_prot-phosphatase"/>
</dbReference>